<organism evidence="1 2">
    <name type="scientific">Roseimaritima ulvae</name>
    <dbReference type="NCBI Taxonomy" id="980254"/>
    <lineage>
        <taxon>Bacteria</taxon>
        <taxon>Pseudomonadati</taxon>
        <taxon>Planctomycetota</taxon>
        <taxon>Planctomycetia</taxon>
        <taxon>Pirellulales</taxon>
        <taxon>Pirellulaceae</taxon>
        <taxon>Roseimaritima</taxon>
    </lineage>
</organism>
<protein>
    <recommendedName>
        <fullName evidence="3">DUF3352 domain-containing protein</fullName>
    </recommendedName>
</protein>
<proteinExistence type="predicted"/>
<name>A0A5B9R2K2_9BACT</name>
<dbReference type="Proteomes" id="UP000325286">
    <property type="component" value="Chromosome"/>
</dbReference>
<gene>
    <name evidence="1" type="ORF">UC8_56980</name>
</gene>
<reference evidence="1 2" key="1">
    <citation type="submission" date="2019-08" db="EMBL/GenBank/DDBJ databases">
        <title>Deep-cultivation of Planctomycetes and their phenomic and genomic characterization uncovers novel biology.</title>
        <authorList>
            <person name="Wiegand S."/>
            <person name="Jogler M."/>
            <person name="Boedeker C."/>
            <person name="Pinto D."/>
            <person name="Vollmers J."/>
            <person name="Rivas-Marin E."/>
            <person name="Kohn T."/>
            <person name="Peeters S.H."/>
            <person name="Heuer A."/>
            <person name="Rast P."/>
            <person name="Oberbeckmann S."/>
            <person name="Bunk B."/>
            <person name="Jeske O."/>
            <person name="Meyerdierks A."/>
            <person name="Storesund J.E."/>
            <person name="Kallscheuer N."/>
            <person name="Luecker S."/>
            <person name="Lage O.M."/>
            <person name="Pohl T."/>
            <person name="Merkel B.J."/>
            <person name="Hornburger P."/>
            <person name="Mueller R.-W."/>
            <person name="Bruemmer F."/>
            <person name="Labrenz M."/>
            <person name="Spormann A.M."/>
            <person name="Op den Camp H."/>
            <person name="Overmann J."/>
            <person name="Amann R."/>
            <person name="Jetten M.S.M."/>
            <person name="Mascher T."/>
            <person name="Medema M.H."/>
            <person name="Devos D.P."/>
            <person name="Kaster A.-K."/>
            <person name="Ovreas L."/>
            <person name="Rohde M."/>
            <person name="Galperin M.Y."/>
            <person name="Jogler C."/>
        </authorList>
    </citation>
    <scope>NUCLEOTIDE SEQUENCE [LARGE SCALE GENOMIC DNA]</scope>
    <source>
        <strain evidence="1 2">UC8</strain>
    </source>
</reference>
<accession>A0A5B9R2K2</accession>
<dbReference type="KEGG" id="rul:UC8_56980"/>
<evidence type="ECO:0000313" key="1">
    <source>
        <dbReference type="EMBL" id="QEG43646.1"/>
    </source>
</evidence>
<keyword evidence="2" id="KW-1185">Reference proteome</keyword>
<dbReference type="EMBL" id="CP042914">
    <property type="protein sequence ID" value="QEG43646.1"/>
    <property type="molecule type" value="Genomic_DNA"/>
</dbReference>
<evidence type="ECO:0008006" key="3">
    <source>
        <dbReference type="Google" id="ProtNLM"/>
    </source>
</evidence>
<dbReference type="RefSeq" id="WP_068138103.1">
    <property type="nucleotide sequence ID" value="NZ_LWSJ01000052.1"/>
</dbReference>
<dbReference type="OrthoDB" id="240224at2"/>
<evidence type="ECO:0000313" key="2">
    <source>
        <dbReference type="Proteomes" id="UP000325286"/>
    </source>
</evidence>
<dbReference type="AlphaFoldDB" id="A0A5B9R2K2"/>
<sequence>MAAEPAKPSWQAAELLPETVIAYAELSNLGDGVEMLLHHPLRDSIEALPAYQEVLKDEGFGKLQQGVAAFEGAMDMPWNEALATLSAGGVAVALDAQEGGVALLAKSSSEEKLKRFRGFLTVIRNLQPKSESRGGTYRGFNAEPLGDKLKVAFVDDLLLITNNSNLGKAIIDRYLDADQASLQNSDRFQLAWSTLSPAAEGQASVSAFVDVTTVRSGGLAKGLFKEKTENPLEELLLGGLFANLQHTPYATAKLDLHPAGLRLRLSTPHQRDWEPPREHFFGTAERPPAPPLLLVDDRLFAVTTQRDLSQMWLRAGDLMTDKANDGLAQADTQLTTFFSGRDFGEDILGSFQDDIQIVGKAQDFENVLPRPAIKLPAFAIQVRMQDPAETQTEMRRIFQSFIGFLNVVGAMEGQPQFDLDSETIDDAKLYTATYVPERDARESVTAPINFNFSPTLAFHNDRMIVASAAGLARELVTAPKAPARQETESNANANENASKLNTAVTLDARTLQSVLRANRDQLVAQNMIEEGHSQEVAENETDFLLDVIGYFRSLRIDFSVTDDALQLGGELSLQTERTE</sequence>